<evidence type="ECO:0000259" key="4">
    <source>
        <dbReference type="SMART" id="SM00642"/>
    </source>
</evidence>
<keyword evidence="1" id="KW-0378">Hydrolase</keyword>
<comment type="caution">
    <text evidence="5">The sequence shown here is derived from an EMBL/GenBank/DDBJ whole genome shotgun (WGS) entry which is preliminary data.</text>
</comment>
<name>A0ABN3CQU0_9ACTN</name>
<gene>
    <name evidence="5" type="ORF">GCM10009850_072810</name>
</gene>
<dbReference type="SMART" id="SM00642">
    <property type="entry name" value="Aamy"/>
    <property type="match status" value="1"/>
</dbReference>
<dbReference type="Proteomes" id="UP001499843">
    <property type="component" value="Unassembled WGS sequence"/>
</dbReference>
<sequence>MTPEPHRPGSERPERPEPRWAGHMIWWRIYPLGFVGAFPEPPAGPARPGEHRLLRVIDWLDHAVTLGASGVALGPIFASSSHGYDTLDHFAIDPRLGDDSDFDRLADAAKERGLRLQLDGVFNHLSRHHPLVQDALRQGPGGDGARWFRQVSDGRGQVALGTFEGHDQLVTLDHDEPAVRAYVVKVMRHWLDRGADAWRLDAAYSVPTAFWADVLTQVRRSHPDAWFEAEVIHGDYAAFVAESTADTVTQYELWKAVWSSIEDGNFFELDWALQRHNAMLATFAPATFVGNHDVTRIASRITDPRHLPHAVALLAVLGGTPTVYAGDEFGFRAVKEERLGGDDAIRPEFPPHPPTDPPPSPSSTPHPPSGLPPSPSGTPHPPSGAEVFDLYRRLLGLRRRHPWLHRARSRARVLRNRQYVITLEADGAALDLALNLDDVELPTDPAAVVLDCDAASRELRGAVAPHGWSISVAEPGASGDEQGVVT</sequence>
<dbReference type="PANTHER" id="PTHR10357:SF210">
    <property type="entry name" value="MALTODEXTRIN GLUCOSIDASE"/>
    <property type="match status" value="1"/>
</dbReference>
<protein>
    <submittedName>
        <fullName evidence="5">Alpha-amylase family protein</fullName>
    </submittedName>
</protein>
<dbReference type="RefSeq" id="WP_344485134.1">
    <property type="nucleotide sequence ID" value="NZ_BAAAQX010000022.1"/>
</dbReference>
<dbReference type="SUPFAM" id="SSF51445">
    <property type="entry name" value="(Trans)glycosidases"/>
    <property type="match status" value="1"/>
</dbReference>
<evidence type="ECO:0000256" key="3">
    <source>
        <dbReference type="SAM" id="MobiDB-lite"/>
    </source>
</evidence>
<evidence type="ECO:0000256" key="2">
    <source>
        <dbReference type="ARBA" id="ARBA00023295"/>
    </source>
</evidence>
<accession>A0ABN3CQU0</accession>
<dbReference type="Pfam" id="PF00128">
    <property type="entry name" value="Alpha-amylase"/>
    <property type="match status" value="1"/>
</dbReference>
<dbReference type="PANTHER" id="PTHR10357">
    <property type="entry name" value="ALPHA-AMYLASE FAMILY MEMBER"/>
    <property type="match status" value="1"/>
</dbReference>
<proteinExistence type="predicted"/>
<dbReference type="InterPro" id="IPR006047">
    <property type="entry name" value="GH13_cat_dom"/>
</dbReference>
<evidence type="ECO:0000256" key="1">
    <source>
        <dbReference type="ARBA" id="ARBA00022801"/>
    </source>
</evidence>
<organism evidence="5 6">
    <name type="scientific">Nonomuraea monospora</name>
    <dbReference type="NCBI Taxonomy" id="568818"/>
    <lineage>
        <taxon>Bacteria</taxon>
        <taxon>Bacillati</taxon>
        <taxon>Actinomycetota</taxon>
        <taxon>Actinomycetes</taxon>
        <taxon>Streptosporangiales</taxon>
        <taxon>Streptosporangiaceae</taxon>
        <taxon>Nonomuraea</taxon>
    </lineage>
</organism>
<evidence type="ECO:0000313" key="5">
    <source>
        <dbReference type="EMBL" id="GAA2211821.1"/>
    </source>
</evidence>
<keyword evidence="2" id="KW-0326">Glycosidase</keyword>
<keyword evidence="6" id="KW-1185">Reference proteome</keyword>
<dbReference type="EMBL" id="BAAAQX010000022">
    <property type="protein sequence ID" value="GAA2211821.1"/>
    <property type="molecule type" value="Genomic_DNA"/>
</dbReference>
<reference evidence="5 6" key="1">
    <citation type="journal article" date="2019" name="Int. J. Syst. Evol. Microbiol.">
        <title>The Global Catalogue of Microorganisms (GCM) 10K type strain sequencing project: providing services to taxonomists for standard genome sequencing and annotation.</title>
        <authorList>
            <consortium name="The Broad Institute Genomics Platform"/>
            <consortium name="The Broad Institute Genome Sequencing Center for Infectious Disease"/>
            <person name="Wu L."/>
            <person name="Ma J."/>
        </authorList>
    </citation>
    <scope>NUCLEOTIDE SEQUENCE [LARGE SCALE GENOMIC DNA]</scope>
    <source>
        <strain evidence="5 6">JCM 16114</strain>
    </source>
</reference>
<feature type="domain" description="Glycosyl hydrolase family 13 catalytic" evidence="4">
    <location>
        <begin position="28"/>
        <end position="398"/>
    </location>
</feature>
<dbReference type="Gene3D" id="3.20.20.80">
    <property type="entry name" value="Glycosidases"/>
    <property type="match status" value="1"/>
</dbReference>
<feature type="region of interest" description="Disordered" evidence="3">
    <location>
        <begin position="342"/>
        <end position="385"/>
    </location>
</feature>
<evidence type="ECO:0000313" key="6">
    <source>
        <dbReference type="Proteomes" id="UP001499843"/>
    </source>
</evidence>
<dbReference type="InterPro" id="IPR017853">
    <property type="entry name" value="GH"/>
</dbReference>
<feature type="compositionally biased region" description="Pro residues" evidence="3">
    <location>
        <begin position="348"/>
        <end position="382"/>
    </location>
</feature>